<keyword evidence="4 5" id="KW-0238">DNA-binding</keyword>
<dbReference type="SMART" id="SM00980">
    <property type="entry name" value="THAP"/>
    <property type="match status" value="1"/>
</dbReference>
<dbReference type="SMART" id="SM00692">
    <property type="entry name" value="DM3"/>
    <property type="match status" value="1"/>
</dbReference>
<dbReference type="Pfam" id="PF05485">
    <property type="entry name" value="THAP"/>
    <property type="match status" value="1"/>
</dbReference>
<evidence type="ECO:0000256" key="3">
    <source>
        <dbReference type="ARBA" id="ARBA00022833"/>
    </source>
</evidence>
<protein>
    <recommendedName>
        <fullName evidence="6">THAP-type domain-containing protein</fullName>
    </recommendedName>
</protein>
<evidence type="ECO:0000313" key="8">
    <source>
        <dbReference type="Proteomes" id="UP000823941"/>
    </source>
</evidence>
<evidence type="ECO:0000256" key="4">
    <source>
        <dbReference type="ARBA" id="ARBA00023125"/>
    </source>
</evidence>
<dbReference type="PROSITE" id="PS50950">
    <property type="entry name" value="ZF_THAP"/>
    <property type="match status" value="1"/>
</dbReference>
<dbReference type="SUPFAM" id="SSF57716">
    <property type="entry name" value="Glucocorticoid receptor-like (DNA-binding domain)"/>
    <property type="match status" value="1"/>
</dbReference>
<accession>A0ABQ7Q1Y3</accession>
<gene>
    <name evidence="7" type="ORF">JYU34_017175</name>
</gene>
<organism evidence="7 8">
    <name type="scientific">Plutella xylostella</name>
    <name type="common">Diamondback moth</name>
    <name type="synonym">Plutella maculipennis</name>
    <dbReference type="NCBI Taxonomy" id="51655"/>
    <lineage>
        <taxon>Eukaryota</taxon>
        <taxon>Metazoa</taxon>
        <taxon>Ecdysozoa</taxon>
        <taxon>Arthropoda</taxon>
        <taxon>Hexapoda</taxon>
        <taxon>Insecta</taxon>
        <taxon>Pterygota</taxon>
        <taxon>Neoptera</taxon>
        <taxon>Endopterygota</taxon>
        <taxon>Lepidoptera</taxon>
        <taxon>Glossata</taxon>
        <taxon>Ditrysia</taxon>
        <taxon>Yponomeutoidea</taxon>
        <taxon>Plutellidae</taxon>
        <taxon>Plutella</taxon>
    </lineage>
</organism>
<evidence type="ECO:0000256" key="1">
    <source>
        <dbReference type="ARBA" id="ARBA00022723"/>
    </source>
</evidence>
<keyword evidence="8" id="KW-1185">Reference proteome</keyword>
<evidence type="ECO:0000256" key="5">
    <source>
        <dbReference type="PROSITE-ProRule" id="PRU00309"/>
    </source>
</evidence>
<dbReference type="InterPro" id="IPR026516">
    <property type="entry name" value="THAP1/10"/>
</dbReference>
<evidence type="ECO:0000313" key="7">
    <source>
        <dbReference type="EMBL" id="KAG7298755.1"/>
    </source>
</evidence>
<dbReference type="InterPro" id="IPR006612">
    <property type="entry name" value="THAP_Znf"/>
</dbReference>
<proteinExistence type="predicted"/>
<dbReference type="Proteomes" id="UP000823941">
    <property type="component" value="Chromosome 23"/>
</dbReference>
<dbReference type="InterPro" id="IPR038441">
    <property type="entry name" value="THAP_Znf_sf"/>
</dbReference>
<keyword evidence="3" id="KW-0862">Zinc</keyword>
<keyword evidence="1" id="KW-0479">Metal-binding</keyword>
<name>A0ABQ7Q1Y3_PLUXY</name>
<sequence>MPGTYCAVYGCNNNNNFNSPTKMLTYHRLPKESDRLKIWLKQIGRNDIMQKKNPRNYYVCSIHFASDMKINKKLHDDAVPTLKLPPICKTGEEKTKRAPKKKTIKTVDKVVVTVATQTDNSIFPTDVNQRKAITIGTQTMLTKVGVRLTKKTALKRSKKTIAVKKVKVEPETFSNEVKLEQEEQDTPTCEIIFNVPIKKEVS</sequence>
<dbReference type="PANTHER" id="PTHR46600:SF11">
    <property type="entry name" value="THAP DOMAIN-CONTAINING PROTEIN 10"/>
    <property type="match status" value="1"/>
</dbReference>
<comment type="caution">
    <text evidence="7">The sequence shown here is derived from an EMBL/GenBank/DDBJ whole genome shotgun (WGS) entry which is preliminary data.</text>
</comment>
<dbReference type="PANTHER" id="PTHR46600">
    <property type="entry name" value="THAP DOMAIN-CONTAINING"/>
    <property type="match status" value="1"/>
</dbReference>
<keyword evidence="2 5" id="KW-0863">Zinc-finger</keyword>
<evidence type="ECO:0000256" key="2">
    <source>
        <dbReference type="ARBA" id="ARBA00022771"/>
    </source>
</evidence>
<feature type="domain" description="THAP-type" evidence="6">
    <location>
        <begin position="1"/>
        <end position="83"/>
    </location>
</feature>
<dbReference type="Gene3D" id="6.20.210.20">
    <property type="entry name" value="THAP domain"/>
    <property type="match status" value="1"/>
</dbReference>
<dbReference type="EMBL" id="JAHIBW010000023">
    <property type="protein sequence ID" value="KAG7298755.1"/>
    <property type="molecule type" value="Genomic_DNA"/>
</dbReference>
<reference evidence="7 8" key="1">
    <citation type="submission" date="2021-06" db="EMBL/GenBank/DDBJ databases">
        <title>A haploid diamondback moth (Plutella xylostella L.) genome assembly resolves 31 chromosomes and identifies a diamide resistance mutation.</title>
        <authorList>
            <person name="Ward C.M."/>
            <person name="Perry K.D."/>
            <person name="Baker G."/>
            <person name="Powis K."/>
            <person name="Heckel D.G."/>
            <person name="Baxter S.W."/>
        </authorList>
    </citation>
    <scope>NUCLEOTIDE SEQUENCE [LARGE SCALE GENOMIC DNA]</scope>
    <source>
        <strain evidence="7 8">LV</strain>
        <tissue evidence="7">Single pupa</tissue>
    </source>
</reference>
<evidence type="ECO:0000259" key="6">
    <source>
        <dbReference type="PROSITE" id="PS50950"/>
    </source>
</evidence>